<dbReference type="RefSeq" id="WP_132327459.1">
    <property type="nucleotide sequence ID" value="NZ_SMKR01000344.1"/>
</dbReference>
<organism evidence="2 3">
    <name type="scientific">Kribbella turkmenica</name>
    <dbReference type="NCBI Taxonomy" id="2530375"/>
    <lineage>
        <taxon>Bacteria</taxon>
        <taxon>Bacillati</taxon>
        <taxon>Actinomycetota</taxon>
        <taxon>Actinomycetes</taxon>
        <taxon>Propionibacteriales</taxon>
        <taxon>Kribbellaceae</taxon>
        <taxon>Kribbella</taxon>
    </lineage>
</organism>
<reference evidence="2 3" key="1">
    <citation type="submission" date="2019-02" db="EMBL/GenBank/DDBJ databases">
        <title>Draft genome sequences of novel Actinobacteria.</title>
        <authorList>
            <person name="Sahin N."/>
            <person name="Ay H."/>
            <person name="Saygin H."/>
        </authorList>
    </citation>
    <scope>NUCLEOTIDE SEQUENCE [LARGE SCALE GENOMIC DNA]</scope>
    <source>
        <strain evidence="2 3">16K104</strain>
    </source>
</reference>
<protein>
    <submittedName>
        <fullName evidence="2">N-acetyltransferase</fullName>
    </submittedName>
</protein>
<evidence type="ECO:0000259" key="1">
    <source>
        <dbReference type="Pfam" id="PF13302"/>
    </source>
</evidence>
<dbReference type="InterPro" id="IPR000182">
    <property type="entry name" value="GNAT_dom"/>
</dbReference>
<dbReference type="GO" id="GO:0016747">
    <property type="term" value="F:acyltransferase activity, transferring groups other than amino-acyl groups"/>
    <property type="evidence" value="ECO:0007669"/>
    <property type="project" value="InterPro"/>
</dbReference>
<dbReference type="AlphaFoldDB" id="A0A4R4W5K1"/>
<dbReference type="OrthoDB" id="21342at2"/>
<accession>A0A4R4W5K1</accession>
<proteinExistence type="predicted"/>
<evidence type="ECO:0000313" key="2">
    <source>
        <dbReference type="EMBL" id="TDD11293.1"/>
    </source>
</evidence>
<feature type="domain" description="N-acetyltransferase" evidence="1">
    <location>
        <begin position="20"/>
        <end position="111"/>
    </location>
</feature>
<dbReference type="EMBL" id="SMKR01000344">
    <property type="protein sequence ID" value="TDD11293.1"/>
    <property type="molecule type" value="Genomic_DNA"/>
</dbReference>
<dbReference type="InterPro" id="IPR016181">
    <property type="entry name" value="Acyl_CoA_acyltransferase"/>
</dbReference>
<dbReference type="Proteomes" id="UP000295172">
    <property type="component" value="Unassembled WGS sequence"/>
</dbReference>
<comment type="caution">
    <text evidence="2">The sequence shown here is derived from an EMBL/GenBank/DDBJ whole genome shotgun (WGS) entry which is preliminary data.</text>
</comment>
<name>A0A4R4W5K1_9ACTN</name>
<keyword evidence="2" id="KW-0808">Transferase</keyword>
<evidence type="ECO:0000313" key="3">
    <source>
        <dbReference type="Proteomes" id="UP000295172"/>
    </source>
</evidence>
<dbReference type="SUPFAM" id="SSF55729">
    <property type="entry name" value="Acyl-CoA N-acyltransferases (Nat)"/>
    <property type="match status" value="1"/>
</dbReference>
<keyword evidence="3" id="KW-1185">Reference proteome</keyword>
<dbReference type="Pfam" id="PF13302">
    <property type="entry name" value="Acetyltransf_3"/>
    <property type="match status" value="1"/>
</dbReference>
<dbReference type="Gene3D" id="3.40.630.30">
    <property type="match status" value="1"/>
</dbReference>
<sequence length="138" mass="15557">MWEWEVQCRIRNLRPPYKYPLQMIVGEDNEGIGAVAVFEELDGPIQVELSYMALAYRLRFKGGGYADEMGEETWQRIEARAIEHGLAAVNLLALVDEGNVASQKLCRRLGLVHSGMRDETLQQWSGVQAIGELPEDGH</sequence>
<gene>
    <name evidence="2" type="ORF">E1218_35790</name>
</gene>